<sequence>METKSLHRKYKRFNSNYITSCSEEASYSLLKFLEISNEDIPDLRLHDLIVDQSKALLNMS</sequence>
<reference evidence="1 2" key="1">
    <citation type="submission" date="2016-01" db="EMBL/GenBank/DDBJ databases">
        <title>The draft genome sequence of Aquimarina sp. RZW4-3-2.</title>
        <authorList>
            <person name="Wang Y."/>
        </authorList>
    </citation>
    <scope>NUCLEOTIDE SEQUENCE [LARGE SCALE GENOMIC DNA]</scope>
    <source>
        <strain evidence="1 2">RZW4-3-2</strain>
    </source>
</reference>
<name>A0A162CU77_9FLAO</name>
<protein>
    <submittedName>
        <fullName evidence="1">Uncharacterized protein</fullName>
    </submittedName>
</protein>
<keyword evidence="2" id="KW-1185">Reference proteome</keyword>
<dbReference type="AlphaFoldDB" id="A0A162CU77"/>
<proteinExistence type="predicted"/>
<gene>
    <name evidence="1" type="ORF">AWE51_23500</name>
</gene>
<dbReference type="STRING" id="1642818.AWE51_23500"/>
<accession>A0A162CU77</accession>
<dbReference type="Proteomes" id="UP000076715">
    <property type="component" value="Unassembled WGS sequence"/>
</dbReference>
<dbReference type="RefSeq" id="WP_066312948.1">
    <property type="nucleotide sequence ID" value="NZ_LQRT01000007.1"/>
</dbReference>
<evidence type="ECO:0000313" key="1">
    <source>
        <dbReference type="EMBL" id="KZS41119.1"/>
    </source>
</evidence>
<comment type="caution">
    <text evidence="1">The sequence shown here is derived from an EMBL/GenBank/DDBJ whole genome shotgun (WGS) entry which is preliminary data.</text>
</comment>
<evidence type="ECO:0000313" key="2">
    <source>
        <dbReference type="Proteomes" id="UP000076715"/>
    </source>
</evidence>
<organism evidence="1 2">
    <name type="scientific">Aquimarina aggregata</name>
    <dbReference type="NCBI Taxonomy" id="1642818"/>
    <lineage>
        <taxon>Bacteria</taxon>
        <taxon>Pseudomonadati</taxon>
        <taxon>Bacteroidota</taxon>
        <taxon>Flavobacteriia</taxon>
        <taxon>Flavobacteriales</taxon>
        <taxon>Flavobacteriaceae</taxon>
        <taxon>Aquimarina</taxon>
    </lineage>
</organism>
<dbReference type="EMBL" id="LQRT01000007">
    <property type="protein sequence ID" value="KZS41119.1"/>
    <property type="molecule type" value="Genomic_DNA"/>
</dbReference>